<feature type="signal peptide" evidence="2">
    <location>
        <begin position="1"/>
        <end position="19"/>
    </location>
</feature>
<dbReference type="InterPro" id="IPR010131">
    <property type="entry name" value="MdtP/NodT-like"/>
</dbReference>
<dbReference type="NCBIfam" id="TIGR01845">
    <property type="entry name" value="outer_NodT"/>
    <property type="match status" value="1"/>
</dbReference>
<dbReference type="InterPro" id="IPR003423">
    <property type="entry name" value="OMP_efflux"/>
</dbReference>
<gene>
    <name evidence="3" type="ORF">BRX40_08550</name>
    <name evidence="4" type="ORF">CA257_15540</name>
</gene>
<dbReference type="Gene3D" id="2.20.200.10">
    <property type="entry name" value="Outer membrane efflux proteins (OEP)"/>
    <property type="match status" value="1"/>
</dbReference>
<dbReference type="GO" id="GO:0015562">
    <property type="term" value="F:efflux transmembrane transporter activity"/>
    <property type="evidence" value="ECO:0007669"/>
    <property type="project" value="InterPro"/>
</dbReference>
<proteinExistence type="inferred from homology"/>
<keyword evidence="5" id="KW-1185">Reference proteome</keyword>
<dbReference type="GO" id="GO:0005886">
    <property type="term" value="C:plasma membrane"/>
    <property type="evidence" value="ECO:0007669"/>
    <property type="project" value="UniProtKB-SubCell"/>
</dbReference>
<dbReference type="PANTHER" id="PTHR30203">
    <property type="entry name" value="OUTER MEMBRANE CATION EFFLUX PROTEIN"/>
    <property type="match status" value="1"/>
</dbReference>
<reference evidence="3" key="1">
    <citation type="submission" date="2016-12" db="EMBL/GenBank/DDBJ databases">
        <title>Whole genome sequencing of Sphingomonas koreensis.</title>
        <authorList>
            <person name="Conlan S."/>
            <person name="Thomas P.J."/>
            <person name="Mullikin J."/>
            <person name="Palmore T.N."/>
            <person name="Frank K.M."/>
            <person name="Segre J.A."/>
        </authorList>
    </citation>
    <scope>NUCLEOTIDE SEQUENCE</scope>
    <source>
        <strain evidence="3">ABOJV</strain>
    </source>
</reference>
<evidence type="ECO:0000256" key="2">
    <source>
        <dbReference type="RuleBase" id="RU362097"/>
    </source>
</evidence>
<dbReference type="OrthoDB" id="9783100at2"/>
<sequence>MTRPTILMTLIALPLAGCAAGPDYRPKGASELGVPSAYSVEARQEAQADLRQWWAVFDDPLLTRLVEQAATQNLDVAQAVARLRQAREALVQSRASLLPDVSAGAGASRTEGIAGQSGGTSSFSLGADVNYQADLFGGVRRGVEASRAQLDASGYDYATVLISTQAEIARNYILARAAQAQLANARDSLAIQDDNLEIAGFRVQAGLVSSLDQEQARASRAQTAASIPNIEASYNNAVSRLGVLTGQAPGALKGEMQAARPVPQGPAAIAVGIPADTLRQRPDVRAAERSLAAAVAGIGVAEARLYPSLSLGGSIDAGAPNLGGIFDVITGRVFANIAQTIFDAGRTRSQIRSAQAAADGAFYGYKQTVLTALEDVENAVVALQAAQRREREFTIALDAANNSAILSRSSYRAGLADFLTLSQSESALISARNGLLQARSDQATALIQLYLALGGGWDAGTIPTPERVPAPSTPGQN</sequence>
<dbReference type="Pfam" id="PF02321">
    <property type="entry name" value="OEP"/>
    <property type="match status" value="2"/>
</dbReference>
<dbReference type="GeneID" id="44132606"/>
<keyword evidence="2" id="KW-0732">Signal</keyword>
<dbReference type="STRING" id="93064.BRX40_08550"/>
<comment type="similarity">
    <text evidence="1 2">Belongs to the outer membrane factor (OMF) (TC 1.B.17) family.</text>
</comment>
<evidence type="ECO:0000313" key="5">
    <source>
        <dbReference type="Proteomes" id="UP000185161"/>
    </source>
</evidence>
<dbReference type="EMBL" id="QQWO01000013">
    <property type="protein sequence ID" value="RSV01240.1"/>
    <property type="molecule type" value="Genomic_DNA"/>
</dbReference>
<evidence type="ECO:0000313" key="3">
    <source>
        <dbReference type="EMBL" id="APR54905.1"/>
    </source>
</evidence>
<keyword evidence="2" id="KW-0812">Transmembrane</keyword>
<dbReference type="Proteomes" id="UP000185161">
    <property type="component" value="Chromosome"/>
</dbReference>
<dbReference type="EMBL" id="CP018820">
    <property type="protein sequence ID" value="APR54905.1"/>
    <property type="molecule type" value="Genomic_DNA"/>
</dbReference>
<reference evidence="4 6" key="3">
    <citation type="submission" date="2018-07" db="EMBL/GenBank/DDBJ databases">
        <title>Genomic and Epidemiologic Investigation of an Indolent Hospital Outbreak.</title>
        <authorList>
            <person name="Johnson R.C."/>
            <person name="Deming C."/>
            <person name="Conlan S."/>
            <person name="Zellmer C.J."/>
            <person name="Michelin A.V."/>
            <person name="Lee-Lin S."/>
            <person name="Thomas P.J."/>
            <person name="Park M."/>
            <person name="Weingarten R.A."/>
            <person name="Less J."/>
            <person name="Dekker J.P."/>
            <person name="Frank K.M."/>
            <person name="Musser K.A."/>
            <person name="Mcquiston J.R."/>
            <person name="Henderson D.K."/>
            <person name="Lau A.F."/>
            <person name="Palmore T.N."/>
            <person name="Segre J.A."/>
        </authorList>
    </citation>
    <scope>NUCLEOTIDE SEQUENCE [LARGE SCALE GENOMIC DNA]</scope>
    <source>
        <strain evidence="4 6">SK-NIH.Env10_0317</strain>
    </source>
</reference>
<accession>A0A1L6JG66</accession>
<dbReference type="RefSeq" id="WP_075153115.1">
    <property type="nucleotide sequence ID" value="NZ_CP018820.1"/>
</dbReference>
<keyword evidence="2" id="KW-0472">Membrane</keyword>
<protein>
    <submittedName>
        <fullName evidence="3">RND transporter</fullName>
    </submittedName>
</protein>
<dbReference type="KEGG" id="skr:BRX40_08550"/>
<comment type="subcellular location">
    <subcellularLocation>
        <location evidence="2">Cell membrane</location>
        <topology evidence="2">Lipid-anchor</topology>
    </subcellularLocation>
</comment>
<dbReference type="SUPFAM" id="SSF56954">
    <property type="entry name" value="Outer membrane efflux proteins (OEP)"/>
    <property type="match status" value="1"/>
</dbReference>
<reference evidence="5" key="2">
    <citation type="submission" date="2016-12" db="EMBL/GenBank/DDBJ databases">
        <title>Whole genome sequencing of Sphingomonas sp. ABOJV.</title>
        <authorList>
            <person name="Conlan S."/>
            <person name="Thomas P.J."/>
            <person name="Mullikin J."/>
            <person name="Palmore T.N."/>
            <person name="Frank K.M."/>
            <person name="Segre J.A."/>
        </authorList>
    </citation>
    <scope>NUCLEOTIDE SEQUENCE [LARGE SCALE GENOMIC DNA]</scope>
    <source>
        <strain evidence="5">ABOJV</strain>
    </source>
</reference>
<name>A0A1L6JG66_9SPHN</name>
<dbReference type="Gene3D" id="1.20.1600.10">
    <property type="entry name" value="Outer membrane efflux proteins (OEP)"/>
    <property type="match status" value="1"/>
</dbReference>
<dbReference type="Proteomes" id="UP000286681">
    <property type="component" value="Unassembled WGS sequence"/>
</dbReference>
<keyword evidence="2" id="KW-1134">Transmembrane beta strand</keyword>
<feature type="chain" id="PRO_5041758592" evidence="2">
    <location>
        <begin position="20"/>
        <end position="477"/>
    </location>
</feature>
<dbReference type="PANTHER" id="PTHR30203:SF25">
    <property type="entry name" value="OUTER MEMBRANE PROTEIN-RELATED"/>
    <property type="match status" value="1"/>
</dbReference>
<keyword evidence="2" id="KW-0449">Lipoprotein</keyword>
<dbReference type="AlphaFoldDB" id="A0A1L6JG66"/>
<organism evidence="3 5">
    <name type="scientific">Sphingomonas koreensis</name>
    <dbReference type="NCBI Taxonomy" id="93064"/>
    <lineage>
        <taxon>Bacteria</taxon>
        <taxon>Pseudomonadati</taxon>
        <taxon>Pseudomonadota</taxon>
        <taxon>Alphaproteobacteria</taxon>
        <taxon>Sphingomonadales</taxon>
        <taxon>Sphingomonadaceae</taxon>
        <taxon>Sphingomonas</taxon>
    </lineage>
</organism>
<evidence type="ECO:0000256" key="1">
    <source>
        <dbReference type="ARBA" id="ARBA00007613"/>
    </source>
</evidence>
<evidence type="ECO:0000313" key="6">
    <source>
        <dbReference type="Proteomes" id="UP000286681"/>
    </source>
</evidence>
<keyword evidence="2" id="KW-0564">Palmitate</keyword>
<evidence type="ECO:0000313" key="4">
    <source>
        <dbReference type="EMBL" id="RSV01240.1"/>
    </source>
</evidence>